<dbReference type="InterPro" id="IPR011697">
    <property type="entry name" value="Peptidase_C26"/>
</dbReference>
<gene>
    <name evidence="1" type="ORF">ATB98_15755</name>
</gene>
<dbReference type="InterPro" id="IPR044668">
    <property type="entry name" value="PuuD-like"/>
</dbReference>
<accession>A0A178Y7P9</accession>
<dbReference type="SUPFAM" id="SSF52317">
    <property type="entry name" value="Class I glutamine amidotransferase-like"/>
    <property type="match status" value="1"/>
</dbReference>
<dbReference type="CDD" id="cd01745">
    <property type="entry name" value="GATase1_2"/>
    <property type="match status" value="1"/>
</dbReference>
<protein>
    <submittedName>
        <fullName evidence="1">Peptidase C26</fullName>
    </submittedName>
</protein>
<dbReference type="GO" id="GO:0006598">
    <property type="term" value="P:polyamine catabolic process"/>
    <property type="evidence" value="ECO:0007669"/>
    <property type="project" value="TreeGrafter"/>
</dbReference>
<dbReference type="OrthoDB" id="9813383at2"/>
<name>A0A178Y7P9_SINSA</name>
<proteinExistence type="predicted"/>
<dbReference type="Gene3D" id="3.40.50.880">
    <property type="match status" value="1"/>
</dbReference>
<dbReference type="PROSITE" id="PS51273">
    <property type="entry name" value="GATASE_TYPE_1"/>
    <property type="match status" value="1"/>
</dbReference>
<dbReference type="STRING" id="36856.ATB98_15755"/>
<evidence type="ECO:0000313" key="1">
    <source>
        <dbReference type="EMBL" id="OAP43093.1"/>
    </source>
</evidence>
<dbReference type="EMBL" id="LNQB01000081">
    <property type="protein sequence ID" value="OAP43093.1"/>
    <property type="molecule type" value="Genomic_DNA"/>
</dbReference>
<sequence>MVKTPRPVIGITPDINDTAEPETEYVLRRNYADAVYRAGGIPLILPYAADVDGYLESVDGVLISGGMFDIDPGLYHQKARKAYATKPPRTAFEKALIESALERQMPVLGICNGMQLLAVCLGGQLIQDIASELEDALEHKPNQAATTAHHEISIVGQSRNLVDLGARPYRVNSVHHQAVLPSEAYRTIAVAEDSVIEAIESSAGGFAMGVQWHPEYGVSPIDDMVLNGFIAAAKGYSSRRNKGS</sequence>
<reference evidence="1 2" key="1">
    <citation type="submission" date="2015-11" db="EMBL/GenBank/DDBJ databases">
        <title>Ensifer anhuiense sp. nov., an effective nitrogen fixation bacterium with Glycine soja.</title>
        <authorList>
            <person name="Yan H."/>
            <person name="Chen W."/>
        </authorList>
    </citation>
    <scope>NUCLEOTIDE SEQUENCE [LARGE SCALE GENOMIC DNA]</scope>
    <source>
        <strain evidence="1 2">LMG 7837</strain>
    </source>
</reference>
<dbReference type="GO" id="GO:0005829">
    <property type="term" value="C:cytosol"/>
    <property type="evidence" value="ECO:0007669"/>
    <property type="project" value="TreeGrafter"/>
</dbReference>
<dbReference type="InterPro" id="IPR029062">
    <property type="entry name" value="Class_I_gatase-like"/>
</dbReference>
<keyword evidence="2" id="KW-1185">Reference proteome</keyword>
<evidence type="ECO:0000313" key="2">
    <source>
        <dbReference type="Proteomes" id="UP000078507"/>
    </source>
</evidence>
<dbReference type="Pfam" id="PF07722">
    <property type="entry name" value="Peptidase_C26"/>
    <property type="match status" value="1"/>
</dbReference>
<comment type="caution">
    <text evidence="1">The sequence shown here is derived from an EMBL/GenBank/DDBJ whole genome shotgun (WGS) entry which is preliminary data.</text>
</comment>
<dbReference type="AlphaFoldDB" id="A0A178Y7P9"/>
<organism evidence="1 2">
    <name type="scientific">Sinorhizobium saheli</name>
    <dbReference type="NCBI Taxonomy" id="36856"/>
    <lineage>
        <taxon>Bacteria</taxon>
        <taxon>Pseudomonadati</taxon>
        <taxon>Pseudomonadota</taxon>
        <taxon>Alphaproteobacteria</taxon>
        <taxon>Hyphomicrobiales</taxon>
        <taxon>Rhizobiaceae</taxon>
        <taxon>Sinorhizobium/Ensifer group</taxon>
        <taxon>Sinorhizobium</taxon>
    </lineage>
</organism>
<dbReference type="PANTHER" id="PTHR43235:SF1">
    <property type="entry name" value="GLUTAMINE AMIDOTRANSFERASE PB2B2.05-RELATED"/>
    <property type="match status" value="1"/>
</dbReference>
<dbReference type="GO" id="GO:0033969">
    <property type="term" value="F:gamma-glutamyl-gamma-aminobutyrate hydrolase activity"/>
    <property type="evidence" value="ECO:0007669"/>
    <property type="project" value="TreeGrafter"/>
</dbReference>
<dbReference type="PANTHER" id="PTHR43235">
    <property type="entry name" value="GLUTAMINE AMIDOTRANSFERASE PB2B2.05-RELATED"/>
    <property type="match status" value="1"/>
</dbReference>
<dbReference type="Proteomes" id="UP000078507">
    <property type="component" value="Unassembled WGS sequence"/>
</dbReference>